<keyword evidence="3" id="KW-0175">Coiled coil</keyword>
<feature type="domain" description="V-SNARE coiled-coil homology" evidence="5">
    <location>
        <begin position="10"/>
        <end position="65"/>
    </location>
</feature>
<protein>
    <submittedName>
        <fullName evidence="6">Vesicle-associated membrane protein 5</fullName>
    </submittedName>
</protein>
<dbReference type="Gene3D" id="1.20.5.110">
    <property type="match status" value="1"/>
</dbReference>
<evidence type="ECO:0000256" key="2">
    <source>
        <dbReference type="ARBA" id="ARBA00046280"/>
    </source>
</evidence>
<dbReference type="AlphaFoldDB" id="A0A3P8W0Q0"/>
<evidence type="ECO:0000313" key="6">
    <source>
        <dbReference type="Ensembl" id="ENSCSEP00000021098.1"/>
    </source>
</evidence>
<dbReference type="SUPFAM" id="SSF58038">
    <property type="entry name" value="SNARE fusion complex"/>
    <property type="match status" value="1"/>
</dbReference>
<dbReference type="STRING" id="244447.ENSCSEP00000021098"/>
<evidence type="ECO:0000313" key="7">
    <source>
        <dbReference type="Proteomes" id="UP000265120"/>
    </source>
</evidence>
<dbReference type="Ensembl" id="ENSCSET00000021370.1">
    <property type="protein sequence ID" value="ENSCSEP00000021098.1"/>
    <property type="gene ID" value="ENSCSEG00000013478.1"/>
</dbReference>
<feature type="transmembrane region" description="Helical" evidence="4">
    <location>
        <begin position="71"/>
        <end position="91"/>
    </location>
</feature>
<dbReference type="InterPro" id="IPR001388">
    <property type="entry name" value="Synaptobrevin-like"/>
</dbReference>
<keyword evidence="4" id="KW-0812">Transmembrane</keyword>
<dbReference type="PANTHER" id="PTHR45701">
    <property type="entry name" value="SYNAPTOBREVIN FAMILY MEMBER"/>
    <property type="match status" value="1"/>
</dbReference>
<dbReference type="FunCoup" id="A0A3P8W0Q0">
    <property type="interactions" value="111"/>
</dbReference>
<dbReference type="GO" id="GO:0016192">
    <property type="term" value="P:vesicle-mediated transport"/>
    <property type="evidence" value="ECO:0007669"/>
    <property type="project" value="InterPro"/>
</dbReference>
<dbReference type="PRINTS" id="PR00219">
    <property type="entry name" value="SYNAPTOBREVN"/>
</dbReference>
<dbReference type="InterPro" id="IPR042855">
    <property type="entry name" value="V_SNARE_CC"/>
</dbReference>
<proteinExistence type="inferred from homology"/>
<reference evidence="6 7" key="1">
    <citation type="journal article" date="2014" name="Nat. Genet.">
        <title>Whole-genome sequence of a flatfish provides insights into ZW sex chromosome evolution and adaptation to a benthic lifestyle.</title>
        <authorList>
            <person name="Chen S."/>
            <person name="Zhang G."/>
            <person name="Shao C."/>
            <person name="Huang Q."/>
            <person name="Liu G."/>
            <person name="Zhang P."/>
            <person name="Song W."/>
            <person name="An N."/>
            <person name="Chalopin D."/>
            <person name="Volff J.N."/>
            <person name="Hong Y."/>
            <person name="Li Q."/>
            <person name="Sha Z."/>
            <person name="Zhou H."/>
            <person name="Xie M."/>
            <person name="Yu Q."/>
            <person name="Liu Y."/>
            <person name="Xiang H."/>
            <person name="Wang N."/>
            <person name="Wu K."/>
            <person name="Yang C."/>
            <person name="Zhou Q."/>
            <person name="Liao X."/>
            <person name="Yang L."/>
            <person name="Hu Q."/>
            <person name="Zhang J."/>
            <person name="Meng L."/>
            <person name="Jin L."/>
            <person name="Tian Y."/>
            <person name="Lian J."/>
            <person name="Yang J."/>
            <person name="Miao G."/>
            <person name="Liu S."/>
            <person name="Liang Z."/>
            <person name="Yan F."/>
            <person name="Li Y."/>
            <person name="Sun B."/>
            <person name="Zhang H."/>
            <person name="Zhang J."/>
            <person name="Zhu Y."/>
            <person name="Du M."/>
            <person name="Zhao Y."/>
            <person name="Schartl M."/>
            <person name="Tang Q."/>
            <person name="Wang J."/>
        </authorList>
    </citation>
    <scope>NUCLEOTIDE SEQUENCE</scope>
</reference>
<evidence type="ECO:0000256" key="3">
    <source>
        <dbReference type="PROSITE-ProRule" id="PRU00290"/>
    </source>
</evidence>
<dbReference type="GO" id="GO:0012505">
    <property type="term" value="C:endomembrane system"/>
    <property type="evidence" value="ECO:0007669"/>
    <property type="project" value="UniProtKB-SubCell"/>
</dbReference>
<sequence length="92" mass="10315">MSGQENGKSRLEQTQKDVEEVTVIMLDNLNKAEERSGKLGELEERADSKAFEKTANKVKQKKRCENQKMKIVVISVAAVFVLIIIGVRVVVL</sequence>
<evidence type="ECO:0000259" key="5">
    <source>
        <dbReference type="PROSITE" id="PS50892"/>
    </source>
</evidence>
<dbReference type="PROSITE" id="PS50892">
    <property type="entry name" value="V_SNARE"/>
    <property type="match status" value="1"/>
</dbReference>
<dbReference type="InterPro" id="IPR016444">
    <property type="entry name" value="Synaptobrevin/VAMP"/>
</dbReference>
<dbReference type="GeneTree" id="ENSGT00730000111371"/>
<dbReference type="Proteomes" id="UP000265120">
    <property type="component" value="Chromosome Z"/>
</dbReference>
<evidence type="ECO:0000256" key="4">
    <source>
        <dbReference type="SAM" id="Phobius"/>
    </source>
</evidence>
<dbReference type="OMA" id="VRCRIYL"/>
<organism evidence="6 7">
    <name type="scientific">Cynoglossus semilaevis</name>
    <name type="common">Tongue sole</name>
    <dbReference type="NCBI Taxonomy" id="244447"/>
    <lineage>
        <taxon>Eukaryota</taxon>
        <taxon>Metazoa</taxon>
        <taxon>Chordata</taxon>
        <taxon>Craniata</taxon>
        <taxon>Vertebrata</taxon>
        <taxon>Euteleostomi</taxon>
        <taxon>Actinopterygii</taxon>
        <taxon>Neopterygii</taxon>
        <taxon>Teleostei</taxon>
        <taxon>Neoteleostei</taxon>
        <taxon>Acanthomorphata</taxon>
        <taxon>Carangaria</taxon>
        <taxon>Pleuronectiformes</taxon>
        <taxon>Pleuronectoidei</taxon>
        <taxon>Cynoglossidae</taxon>
        <taxon>Cynoglossinae</taxon>
        <taxon>Cynoglossus</taxon>
    </lineage>
</organism>
<evidence type="ECO:0000256" key="1">
    <source>
        <dbReference type="ARBA" id="ARBA00008025"/>
    </source>
</evidence>
<keyword evidence="4" id="KW-1133">Transmembrane helix</keyword>
<reference evidence="6" key="3">
    <citation type="submission" date="2025-09" db="UniProtKB">
        <authorList>
            <consortium name="Ensembl"/>
        </authorList>
    </citation>
    <scope>IDENTIFICATION</scope>
</reference>
<accession>A0A3P8W0Q0</accession>
<dbReference type="InParanoid" id="A0A3P8W0Q0"/>
<name>A0A3P8W0Q0_CYNSE</name>
<comment type="subcellular location">
    <subcellularLocation>
        <location evidence="2">Endomembrane system</location>
        <topology evidence="2">Single-pass type IV membrane protein</topology>
    </subcellularLocation>
</comment>
<comment type="similarity">
    <text evidence="1">Belongs to the synaptobrevin family.</text>
</comment>
<keyword evidence="7" id="KW-1185">Reference proteome</keyword>
<reference evidence="6" key="2">
    <citation type="submission" date="2025-08" db="UniProtKB">
        <authorList>
            <consortium name="Ensembl"/>
        </authorList>
    </citation>
    <scope>IDENTIFICATION</scope>
</reference>
<keyword evidence="4" id="KW-0472">Membrane</keyword>
<dbReference type="Pfam" id="PF00957">
    <property type="entry name" value="Synaptobrevin"/>
    <property type="match status" value="1"/>
</dbReference>
<dbReference type="GO" id="GO:0016020">
    <property type="term" value="C:membrane"/>
    <property type="evidence" value="ECO:0007669"/>
    <property type="project" value="InterPro"/>
</dbReference>